<accession>W9RLM2</accession>
<name>W9RLM2_9ROSA</name>
<proteinExistence type="predicted"/>
<organism evidence="1 2">
    <name type="scientific">Morus notabilis</name>
    <dbReference type="NCBI Taxonomy" id="981085"/>
    <lineage>
        <taxon>Eukaryota</taxon>
        <taxon>Viridiplantae</taxon>
        <taxon>Streptophyta</taxon>
        <taxon>Embryophyta</taxon>
        <taxon>Tracheophyta</taxon>
        <taxon>Spermatophyta</taxon>
        <taxon>Magnoliopsida</taxon>
        <taxon>eudicotyledons</taxon>
        <taxon>Gunneridae</taxon>
        <taxon>Pentapetalae</taxon>
        <taxon>rosids</taxon>
        <taxon>fabids</taxon>
        <taxon>Rosales</taxon>
        <taxon>Moraceae</taxon>
        <taxon>Moreae</taxon>
        <taxon>Morus</taxon>
    </lineage>
</organism>
<sequence length="111" mass="12507">MGHPQKRPMKLDTSKEEQLKKRRIGESSWQVYSPVRYRFTDTSGLLSCADIAILDPHSRWPHGARFPFSNTTGLLSSSAIKILGPLPWWPYGIRFSFGKTAGILSSPDCWG</sequence>
<dbReference type="Proteomes" id="UP000030645">
    <property type="component" value="Unassembled WGS sequence"/>
</dbReference>
<keyword evidence="2" id="KW-1185">Reference proteome</keyword>
<evidence type="ECO:0000313" key="1">
    <source>
        <dbReference type="EMBL" id="EXB58835.1"/>
    </source>
</evidence>
<protein>
    <submittedName>
        <fullName evidence="1">Uncharacterized protein</fullName>
    </submittedName>
</protein>
<dbReference type="EMBL" id="KE344367">
    <property type="protein sequence ID" value="EXB58835.1"/>
    <property type="molecule type" value="Genomic_DNA"/>
</dbReference>
<dbReference type="AlphaFoldDB" id="W9RLM2"/>
<gene>
    <name evidence="1" type="ORF">L484_002772</name>
</gene>
<evidence type="ECO:0000313" key="2">
    <source>
        <dbReference type="Proteomes" id="UP000030645"/>
    </source>
</evidence>
<reference evidence="2" key="1">
    <citation type="submission" date="2013-01" db="EMBL/GenBank/DDBJ databases">
        <title>Draft Genome Sequence of a Mulberry Tree, Morus notabilis C.K. Schneid.</title>
        <authorList>
            <person name="He N."/>
            <person name="Zhao S."/>
        </authorList>
    </citation>
    <scope>NUCLEOTIDE SEQUENCE</scope>
</reference>